<proteinExistence type="predicted"/>
<sequence length="189" mass="20463">MKKLATILTMSCICLFGSLQTHASTTHKVKTGETYYKIASTYGVSVHELMNSNGASSTLIYPGQSIKIPSTITSSEKDLVARLVEAEAKGESYAGKVAVATVILNRVDSSLFPNTITGVIYQNKQFTPVQNGKINESASADSKRAVSEALAYRGQGSGSLYFYNPDKTTNRWLRSKQVTVVIGNHVFAK</sequence>
<dbReference type="Proteomes" id="UP000074108">
    <property type="component" value="Unassembled WGS sequence"/>
</dbReference>
<evidence type="ECO:0000313" key="3">
    <source>
        <dbReference type="EMBL" id="KUP05835.1"/>
    </source>
</evidence>
<dbReference type="AlphaFoldDB" id="A0A147K6Z2"/>
<dbReference type="Gene3D" id="1.10.10.2520">
    <property type="entry name" value="Cell wall hydrolase SleB, domain 1"/>
    <property type="match status" value="1"/>
</dbReference>
<dbReference type="EMBL" id="LDYG01000032">
    <property type="protein sequence ID" value="KUP05835.1"/>
    <property type="molecule type" value="Genomic_DNA"/>
</dbReference>
<dbReference type="PANTHER" id="PTHR33734:SF22">
    <property type="entry name" value="MEMBRANE-BOUND LYTIC MUREIN TRANSGLYCOSYLASE D"/>
    <property type="match status" value="1"/>
</dbReference>
<dbReference type="GO" id="GO:0016787">
    <property type="term" value="F:hydrolase activity"/>
    <property type="evidence" value="ECO:0007669"/>
    <property type="project" value="InterPro"/>
</dbReference>
<feature type="domain" description="LysM" evidence="2">
    <location>
        <begin position="25"/>
        <end position="68"/>
    </location>
</feature>
<dbReference type="SMART" id="SM00257">
    <property type="entry name" value="LysM"/>
    <property type="match status" value="1"/>
</dbReference>
<evidence type="ECO:0000313" key="4">
    <source>
        <dbReference type="Proteomes" id="UP000074108"/>
    </source>
</evidence>
<protein>
    <submittedName>
        <fullName evidence="3">Peptidoglycan-binding protein</fullName>
    </submittedName>
</protein>
<feature type="chain" id="PRO_5007549696" evidence="1">
    <location>
        <begin position="24"/>
        <end position="189"/>
    </location>
</feature>
<dbReference type="STRING" id="1150625.Q75_10620"/>
<dbReference type="Pfam" id="PF01476">
    <property type="entry name" value="LysM"/>
    <property type="match status" value="1"/>
</dbReference>
<dbReference type="InterPro" id="IPR042047">
    <property type="entry name" value="SleB_dom1"/>
</dbReference>
<gene>
    <name evidence="3" type="ORF">Q75_10620</name>
</gene>
<dbReference type="PROSITE" id="PS51782">
    <property type="entry name" value="LYSM"/>
    <property type="match status" value="1"/>
</dbReference>
<dbReference type="InterPro" id="IPR018392">
    <property type="entry name" value="LysM"/>
</dbReference>
<dbReference type="SUPFAM" id="SSF54106">
    <property type="entry name" value="LysM domain"/>
    <property type="match status" value="1"/>
</dbReference>
<dbReference type="PATRIC" id="fig|1150625.3.peg.2261"/>
<dbReference type="InterPro" id="IPR011105">
    <property type="entry name" value="Cell_wall_hydrolase_SleB"/>
</dbReference>
<dbReference type="CDD" id="cd00118">
    <property type="entry name" value="LysM"/>
    <property type="match status" value="1"/>
</dbReference>
<feature type="signal peptide" evidence="1">
    <location>
        <begin position="1"/>
        <end position="23"/>
    </location>
</feature>
<dbReference type="Gene3D" id="6.20.240.60">
    <property type="match status" value="1"/>
</dbReference>
<dbReference type="OrthoDB" id="9785345at2"/>
<name>A0A147K6Z2_9BACI</name>
<evidence type="ECO:0000256" key="1">
    <source>
        <dbReference type="SAM" id="SignalP"/>
    </source>
</evidence>
<dbReference type="InterPro" id="IPR036779">
    <property type="entry name" value="LysM_dom_sf"/>
</dbReference>
<keyword evidence="4" id="KW-1185">Reference proteome</keyword>
<organism evidence="3 4">
    <name type="scientific">Bacillus coahuilensis p1.1.43</name>
    <dbReference type="NCBI Taxonomy" id="1150625"/>
    <lineage>
        <taxon>Bacteria</taxon>
        <taxon>Bacillati</taxon>
        <taxon>Bacillota</taxon>
        <taxon>Bacilli</taxon>
        <taxon>Bacillales</taxon>
        <taxon>Bacillaceae</taxon>
        <taxon>Bacillus</taxon>
    </lineage>
</organism>
<accession>A0A147K6Z2</accession>
<dbReference type="Pfam" id="PF07486">
    <property type="entry name" value="Hydrolase_2"/>
    <property type="match status" value="1"/>
</dbReference>
<dbReference type="RefSeq" id="WP_010173942.1">
    <property type="nucleotide sequence ID" value="NZ_LDYG01000032.1"/>
</dbReference>
<comment type="caution">
    <text evidence="3">The sequence shown here is derived from an EMBL/GenBank/DDBJ whole genome shotgun (WGS) entry which is preliminary data.</text>
</comment>
<dbReference type="PANTHER" id="PTHR33734">
    <property type="entry name" value="LYSM DOMAIN-CONTAINING GPI-ANCHORED PROTEIN 2"/>
    <property type="match status" value="1"/>
</dbReference>
<dbReference type="GO" id="GO:0008932">
    <property type="term" value="F:lytic endotransglycosylase activity"/>
    <property type="evidence" value="ECO:0007669"/>
    <property type="project" value="TreeGrafter"/>
</dbReference>
<evidence type="ECO:0000259" key="2">
    <source>
        <dbReference type="PROSITE" id="PS51782"/>
    </source>
</evidence>
<reference evidence="3 4" key="1">
    <citation type="journal article" date="2016" name="Front. Microbiol.">
        <title>Microevolution Analysis of Bacillus coahuilensis Unveils Differences in Phosphorus Acquisition Strategies and Their Regulation.</title>
        <authorList>
            <person name="Gomez-Lunar Z."/>
            <person name="Hernandez-Gonzalez I."/>
            <person name="Rodriguez-Torres M.D."/>
            <person name="Souza V."/>
            <person name="Olmedo-Alvarez G."/>
        </authorList>
    </citation>
    <scope>NUCLEOTIDE SEQUENCE [LARGE SCALE GENOMIC DNA]</scope>
    <source>
        <strain evidence="4">p1.1.43</strain>
    </source>
</reference>
<dbReference type="Gene3D" id="3.10.350.10">
    <property type="entry name" value="LysM domain"/>
    <property type="match status" value="1"/>
</dbReference>
<keyword evidence="1" id="KW-0732">Signal</keyword>